<name>F0F1P7_9NEIS</name>
<dbReference type="PROSITE" id="PS51782">
    <property type="entry name" value="LYSM"/>
    <property type="match status" value="1"/>
</dbReference>
<dbReference type="RefSeq" id="WP_003784106.1">
    <property type="nucleotide sequence ID" value="NZ_GL870929.1"/>
</dbReference>
<dbReference type="Proteomes" id="UP000004088">
    <property type="component" value="Unassembled WGS sequence"/>
</dbReference>
<feature type="compositionally biased region" description="Pro residues" evidence="1">
    <location>
        <begin position="735"/>
        <end position="747"/>
    </location>
</feature>
<evidence type="ECO:0000259" key="3">
    <source>
        <dbReference type="PROSITE" id="PS51782"/>
    </source>
</evidence>
<keyword evidence="2" id="KW-1133">Transmembrane helix</keyword>
<dbReference type="PANTHER" id="PTHR39431">
    <property type="entry name" value="FRPA/C-RELATED PROTEIN"/>
    <property type="match status" value="1"/>
</dbReference>
<dbReference type="InterPro" id="IPR018392">
    <property type="entry name" value="LysM"/>
</dbReference>
<feature type="non-terminal residue" evidence="4">
    <location>
        <position position="1163"/>
    </location>
</feature>
<dbReference type="CDD" id="cd00118">
    <property type="entry name" value="LysM"/>
    <property type="match status" value="1"/>
</dbReference>
<evidence type="ECO:0000256" key="1">
    <source>
        <dbReference type="SAM" id="MobiDB-lite"/>
    </source>
</evidence>
<feature type="compositionally biased region" description="Low complexity" evidence="1">
    <location>
        <begin position="663"/>
        <end position="700"/>
    </location>
</feature>
<dbReference type="InterPro" id="IPR036779">
    <property type="entry name" value="LysM_dom_sf"/>
</dbReference>
<proteinExistence type="predicted"/>
<comment type="caution">
    <text evidence="4">The sequence shown here is derived from an EMBL/GenBank/DDBJ whole genome shotgun (WGS) entry which is preliminary data.</text>
</comment>
<organism evidence="4 5">
    <name type="scientific">Kingella denitrificans ATCC 33394</name>
    <dbReference type="NCBI Taxonomy" id="888741"/>
    <lineage>
        <taxon>Bacteria</taxon>
        <taxon>Pseudomonadati</taxon>
        <taxon>Pseudomonadota</taxon>
        <taxon>Betaproteobacteria</taxon>
        <taxon>Neisseriales</taxon>
        <taxon>Neisseriaceae</taxon>
        <taxon>Kingella</taxon>
    </lineage>
</organism>
<dbReference type="STRING" id="888741.HMPREF9098_2032"/>
<evidence type="ECO:0000313" key="4">
    <source>
        <dbReference type="EMBL" id="EGC16662.1"/>
    </source>
</evidence>
<keyword evidence="2" id="KW-0472">Membrane</keyword>
<evidence type="ECO:0000313" key="5">
    <source>
        <dbReference type="Proteomes" id="UP000004088"/>
    </source>
</evidence>
<keyword evidence="2" id="KW-0812">Transmembrane</keyword>
<feature type="transmembrane region" description="Helical" evidence="2">
    <location>
        <begin position="232"/>
        <end position="253"/>
    </location>
</feature>
<protein>
    <submittedName>
        <fullName evidence="4">LysM domain protein</fullName>
    </submittedName>
</protein>
<reference evidence="4 5" key="1">
    <citation type="submission" date="2011-01" db="EMBL/GenBank/DDBJ databases">
        <authorList>
            <person name="Muzny D."/>
            <person name="Qin X."/>
            <person name="Deng J."/>
            <person name="Jiang H."/>
            <person name="Liu Y."/>
            <person name="Qu J."/>
            <person name="Song X.-Z."/>
            <person name="Zhang L."/>
            <person name="Thornton R."/>
            <person name="Coyle M."/>
            <person name="Francisco L."/>
            <person name="Jackson L."/>
            <person name="Javaid M."/>
            <person name="Korchina V."/>
            <person name="Kovar C."/>
            <person name="Mata R."/>
            <person name="Mathew T."/>
            <person name="Ngo R."/>
            <person name="Nguyen L."/>
            <person name="Nguyen N."/>
            <person name="Okwuonu G."/>
            <person name="Ongeri F."/>
            <person name="Pham C."/>
            <person name="Simmons D."/>
            <person name="Wilczek-Boney K."/>
            <person name="Hale W."/>
            <person name="Jakkamsetti A."/>
            <person name="Pham P."/>
            <person name="Ruth R."/>
            <person name="San Lucas F."/>
            <person name="Warren J."/>
            <person name="Zhang J."/>
            <person name="Zhao Z."/>
            <person name="Zhou C."/>
            <person name="Zhu D."/>
            <person name="Lee S."/>
            <person name="Bess C."/>
            <person name="Blankenburg K."/>
            <person name="Forbes L."/>
            <person name="Fu Q."/>
            <person name="Gubbala S."/>
            <person name="Hirani K."/>
            <person name="Jayaseelan J.C."/>
            <person name="Lara F."/>
            <person name="Munidasa M."/>
            <person name="Palculict T."/>
            <person name="Patil S."/>
            <person name="Pu L.-L."/>
            <person name="Saada N."/>
            <person name="Tang L."/>
            <person name="Weissenberger G."/>
            <person name="Zhu Y."/>
            <person name="Hemphill L."/>
            <person name="Shang Y."/>
            <person name="Youmans B."/>
            <person name="Ayvaz T."/>
            <person name="Ross M."/>
            <person name="Santibanez J."/>
            <person name="Aqrawi P."/>
            <person name="Gross S."/>
            <person name="Joshi V."/>
            <person name="Fowler G."/>
            <person name="Nazareth L."/>
            <person name="Reid J."/>
            <person name="Worley K."/>
            <person name="Petrosino J."/>
            <person name="Highlander S."/>
            <person name="Gibbs R."/>
        </authorList>
    </citation>
    <scope>NUCLEOTIDE SEQUENCE [LARGE SCALE GENOMIC DNA]</scope>
    <source>
        <strain evidence="4 5">ATCC 33394</strain>
    </source>
</reference>
<dbReference type="PANTHER" id="PTHR39431:SF1">
    <property type="entry name" value="FRPA_C-RELATED PROTEIN"/>
    <property type="match status" value="1"/>
</dbReference>
<dbReference type="SMART" id="SM00257">
    <property type="entry name" value="LysM"/>
    <property type="match status" value="1"/>
</dbReference>
<dbReference type="AlphaFoldDB" id="F0F1P7"/>
<dbReference type="EMBL" id="AEWV01000040">
    <property type="protein sequence ID" value="EGC16662.1"/>
    <property type="molecule type" value="Genomic_DNA"/>
</dbReference>
<dbReference type="Pfam" id="PF01476">
    <property type="entry name" value="LysM"/>
    <property type="match status" value="1"/>
</dbReference>
<feature type="transmembrane region" description="Helical" evidence="2">
    <location>
        <begin position="260"/>
        <end position="278"/>
    </location>
</feature>
<accession>F0F1P7</accession>
<dbReference type="Gene3D" id="3.10.350.10">
    <property type="entry name" value="LysM domain"/>
    <property type="match status" value="1"/>
</dbReference>
<sequence length="1163" mass="127023">MTTPTKNEQNTSLFWSDEKLKEMRTDFEIHVKSISNMIQWALTLGEHESEEFRNELKAISQRTEPALKEVLFIGSNFLSIFDAKFVAARSGNNSGSGGLVYNGVKQIILSTKDFLDDPRNIVPVIKNLVNDLQDSFLKFVNAVKNWATIQAELSNVLKKGSASIKNFIRNKGFSNLVDTAIAKGFSNFLDPKLIAGNSRSKLFNLAVAIITGAGFGNTDGVVSDPQSTQKTIIQNILGAVFGIVGGGALATLFMPAAAGTVATITIGVLAGIVADFVWEYAVPKSWKQLGTDVLSDIYDHVVAHRTILIKGVESLFPGPTFIIEEVTDSVITYFIEDDRIERKLPVPVAKHQGDKLDILKPVSKDKYKSLFEQVIDTGKIRTLIVNGETFTIDDAVSSIIIRNNLDKIAPETFVTSHILIKPGEKLQLGNGKDYYEVKANDTIASIAKSNHMMVKELVTLNPWLADDNRIKFYQNKLILPNETSLATDTHTSHEYGDEGTRNTVAHSNKASSHNNSNHAFTAADTSAHDYFADFDGGDDKFYGSLKGGDTFAGGKGNDIYYINFNGERSDTIIDEGKNELHVIDEKGNVVRLTGGSRNKDTMPERTFVSDDGHYVFHVDEHNMLSVLRAEDVKKAGNGDLSEGMTKIIANKKTKHHASKKQPAGGYANNPGSSNAGAGNAGGNHSNTGNSGSNHSDSGKNQAGNPSAVPEPKEIRVPNFGNGGFGINLKDDPQEPDPFPSVPEPAPDSAPGYGDAPRTSSPIIFDLNGDGVTTVAKDSDIIRFDLDNNGFAERTGWVNKYDGLLVRDLNGNGRIDNGGELFGNYTKLANGQMAANGFEALNDLDDNHDGQITAADTAWKTLRIWQDSNQDAHSAKGELSTLDELGITSISTKYQNSTEIDTAGNAHKQISSARRSDGSSIAVSDVWFTTHLADTSQKNKKAVSSEIALLPNIRSFGNVPDLHQAMIVNQKLKQAVETYLASNKKQRTAQIDSLIYLWTGVAGVPANSRGIYIDGRQLAALEALTGEPFLQLGRNPNPNHGGGPILAAEYNKFAHYVAAHLDAYGNPLFIRYHDREAGREIYNFNKLNSYIQMLILDNKLDEIANIGQIIQGLIAYDSYQKDLWQKNVHKFILSDYRWAYLITSSYTEGTKSADTLHGKVSNEF</sequence>
<keyword evidence="5" id="KW-1185">Reference proteome</keyword>
<feature type="domain" description="LysM" evidence="3">
    <location>
        <begin position="433"/>
        <end position="478"/>
    </location>
</feature>
<feature type="region of interest" description="Disordered" evidence="1">
    <location>
        <begin position="651"/>
        <end position="758"/>
    </location>
</feature>
<evidence type="ECO:0000256" key="2">
    <source>
        <dbReference type="SAM" id="Phobius"/>
    </source>
</evidence>
<dbReference type="HOGENOM" id="CLU_275042_0_0_4"/>
<gene>
    <name evidence="4" type="ORF">HMPREF9098_2032</name>
</gene>